<proteinExistence type="predicted"/>
<dbReference type="Pfam" id="PF20256">
    <property type="entry name" value="MoCoBD_2"/>
    <property type="match status" value="1"/>
</dbReference>
<dbReference type="GO" id="GO:0016491">
    <property type="term" value="F:oxidoreductase activity"/>
    <property type="evidence" value="ECO:0007669"/>
    <property type="project" value="InterPro"/>
</dbReference>
<dbReference type="SUPFAM" id="SSF56003">
    <property type="entry name" value="Molybdenum cofactor-binding domain"/>
    <property type="match status" value="1"/>
</dbReference>
<dbReference type="SMART" id="SM01008">
    <property type="entry name" value="Ald_Xan_dh_C"/>
    <property type="match status" value="1"/>
</dbReference>
<dbReference type="PANTHER" id="PTHR11908">
    <property type="entry name" value="XANTHINE DEHYDROGENASE"/>
    <property type="match status" value="1"/>
</dbReference>
<dbReference type="InterPro" id="IPR008274">
    <property type="entry name" value="AldOxase/xan_DH_MoCoBD1"/>
</dbReference>
<reference evidence="2" key="1">
    <citation type="submission" date="2020-07" db="EMBL/GenBank/DDBJ databases">
        <title>Huge and variable diversity of episymbiotic CPR bacteria and DPANN archaea in groundwater ecosystems.</title>
        <authorList>
            <person name="He C.Y."/>
            <person name="Keren R."/>
            <person name="Whittaker M."/>
            <person name="Farag I.F."/>
            <person name="Doudna J."/>
            <person name="Cate J.H.D."/>
            <person name="Banfield J.F."/>
        </authorList>
    </citation>
    <scope>NUCLEOTIDE SEQUENCE</scope>
    <source>
        <strain evidence="2">NC_groundwater_1664_Pr3_B-0.1um_52_9</strain>
    </source>
</reference>
<sequence length="783" mass="84407">MDREEYSFIGRSIPRVDARSKVTGEASYTADLKLPRMLVGKILRSPYPHAKIINIDTSKACALRGVHAVVTGKDTAGEKWGVFRYTRDQQLLCVDKVRYVGDEVAAVAAVDEDTALEALRLIQVEYEELPAVFDCRSAIAPDAPLIHDDYQRNINVAVKIDVGDVDSAFKNSALVREDTFVAEEDSYFMTEPYAVVANSGSDGSIEVWMPNASPHTKAKALSNALKLPLSKVNVRKITIGGAFGGRSDVFPAEFITCLLSIKSQRPVKVIYTREENSIATRMGHAMITTIKTGVDKDGVVLGRDIVSWLDGGAYSSTGPIATSVPFLCHEQTYRMDNVRFHGYRICTNKPVRGMIRIHGRSFACGIDTQLDMIAQELGIDPVTIRLKNARRAGETTPTGSYVSSCGLIECVEKSAEATNFLAKFKNASPERGIGMGMNSVQTGFPLGIRGGSQAFIKFHEDGGATVISGVVDNGQGNDNMLVQIAAEELGLPPDDIRLISADTEVTPTDAGSYSMISTFGGGNAVKSAAADAKAQLFEVASELLEADPEDLIAKNRKIFVRGAPDAGISIARVVRKALILGRPIMGKGSFSPQVDQRREWISNPKGQLSQAFSFGATVAEVEVDTETGQVKALEVTCAQDCGFALNPIVVEGQFEGGVAMGGQGGMLGEEHRWHNGHVLNPSMLEYKIPIIKDMPEIKPIIVETIDPAGPYGAKEAGMSVAMSAAQAYCNAVGSALGIYFNHYPLTPERILDAIENKKTGIVTAWEFEPATKIEVETSPKGSK</sequence>
<accession>A0A9D6V2D2</accession>
<dbReference type="Gene3D" id="3.30.365.10">
    <property type="entry name" value="Aldehyde oxidase/xanthine dehydrogenase, molybdopterin binding domain"/>
    <property type="match status" value="4"/>
</dbReference>
<evidence type="ECO:0000313" key="3">
    <source>
        <dbReference type="Proteomes" id="UP000807825"/>
    </source>
</evidence>
<dbReference type="SUPFAM" id="SSF54665">
    <property type="entry name" value="CO dehydrogenase molybdoprotein N-domain-like"/>
    <property type="match status" value="1"/>
</dbReference>
<dbReference type="InterPro" id="IPR046867">
    <property type="entry name" value="AldOxase/xan_DH_MoCoBD2"/>
</dbReference>
<dbReference type="Proteomes" id="UP000807825">
    <property type="component" value="Unassembled WGS sequence"/>
</dbReference>
<evidence type="ECO:0000313" key="2">
    <source>
        <dbReference type="EMBL" id="MBI5249400.1"/>
    </source>
</evidence>
<protein>
    <submittedName>
        <fullName evidence="2">Molybdopterin-dependent oxidoreductase</fullName>
    </submittedName>
</protein>
<organism evidence="2 3">
    <name type="scientific">Desulfomonile tiedjei</name>
    <dbReference type="NCBI Taxonomy" id="2358"/>
    <lineage>
        <taxon>Bacteria</taxon>
        <taxon>Pseudomonadati</taxon>
        <taxon>Thermodesulfobacteriota</taxon>
        <taxon>Desulfomonilia</taxon>
        <taxon>Desulfomonilales</taxon>
        <taxon>Desulfomonilaceae</taxon>
        <taxon>Desulfomonile</taxon>
    </lineage>
</organism>
<dbReference type="InterPro" id="IPR000674">
    <property type="entry name" value="Ald_Oxase/Xan_DH_a/b"/>
</dbReference>
<gene>
    <name evidence="2" type="ORF">HY912_07890</name>
</gene>
<dbReference type="AlphaFoldDB" id="A0A9D6V2D2"/>
<dbReference type="InterPro" id="IPR036856">
    <property type="entry name" value="Ald_Oxase/Xan_DH_a/b_sf"/>
</dbReference>
<comment type="caution">
    <text evidence="2">The sequence shown here is derived from an EMBL/GenBank/DDBJ whole genome shotgun (WGS) entry which is preliminary data.</text>
</comment>
<dbReference type="EMBL" id="JACRDE010000217">
    <property type="protein sequence ID" value="MBI5249400.1"/>
    <property type="molecule type" value="Genomic_DNA"/>
</dbReference>
<dbReference type="GO" id="GO:0005506">
    <property type="term" value="F:iron ion binding"/>
    <property type="evidence" value="ECO:0007669"/>
    <property type="project" value="InterPro"/>
</dbReference>
<dbReference type="Pfam" id="PF01315">
    <property type="entry name" value="Ald_Xan_dh_C"/>
    <property type="match status" value="1"/>
</dbReference>
<evidence type="ECO:0000259" key="1">
    <source>
        <dbReference type="SMART" id="SM01008"/>
    </source>
</evidence>
<dbReference type="Pfam" id="PF02738">
    <property type="entry name" value="MoCoBD_1"/>
    <property type="match status" value="1"/>
</dbReference>
<feature type="domain" description="Aldehyde oxidase/xanthine dehydrogenase a/b hammerhead" evidence="1">
    <location>
        <begin position="23"/>
        <end position="130"/>
    </location>
</feature>
<dbReference type="InterPro" id="IPR037165">
    <property type="entry name" value="AldOxase/xan_DH_Mopterin-bd_sf"/>
</dbReference>
<dbReference type="InterPro" id="IPR016208">
    <property type="entry name" value="Ald_Oxase/xanthine_DH-like"/>
</dbReference>
<dbReference type="PANTHER" id="PTHR11908:SF157">
    <property type="entry name" value="XANTHINE DEHYDROGENASE SUBUNIT D-RELATED"/>
    <property type="match status" value="1"/>
</dbReference>
<dbReference type="Gene3D" id="3.90.1170.50">
    <property type="entry name" value="Aldehyde oxidase/xanthine dehydrogenase, a/b hammerhead"/>
    <property type="match status" value="1"/>
</dbReference>
<name>A0A9D6V2D2_9BACT</name>